<keyword evidence="4" id="KW-1185">Reference proteome</keyword>
<dbReference type="PANTHER" id="PTHR46268">
    <property type="entry name" value="STRESS RESPONSE PROTEIN NHAX"/>
    <property type="match status" value="1"/>
</dbReference>
<dbReference type="InterPro" id="IPR006016">
    <property type="entry name" value="UspA"/>
</dbReference>
<accession>A0A1T5AN72</accession>
<name>A0A1T5AN72_9SPHI</name>
<dbReference type="AlphaFoldDB" id="A0A1T5AN72"/>
<dbReference type="STRING" id="572036.SAMN05661099_0888"/>
<dbReference type="SUPFAM" id="SSF52402">
    <property type="entry name" value="Adenine nucleotide alpha hydrolases-like"/>
    <property type="match status" value="2"/>
</dbReference>
<dbReference type="CDD" id="cd00293">
    <property type="entry name" value="USP-like"/>
    <property type="match status" value="1"/>
</dbReference>
<dbReference type="PANTHER" id="PTHR46268:SF6">
    <property type="entry name" value="UNIVERSAL STRESS PROTEIN UP12"/>
    <property type="match status" value="1"/>
</dbReference>
<dbReference type="Gene3D" id="3.40.50.12370">
    <property type="match status" value="1"/>
</dbReference>
<dbReference type="InterPro" id="IPR014729">
    <property type="entry name" value="Rossmann-like_a/b/a_fold"/>
</dbReference>
<evidence type="ECO:0000259" key="2">
    <source>
        <dbReference type="Pfam" id="PF00582"/>
    </source>
</evidence>
<reference evidence="4" key="1">
    <citation type="submission" date="2017-02" db="EMBL/GenBank/DDBJ databases">
        <authorList>
            <person name="Varghese N."/>
            <person name="Submissions S."/>
        </authorList>
    </citation>
    <scope>NUCLEOTIDE SEQUENCE [LARGE SCALE GENOMIC DNA]</scope>
    <source>
        <strain evidence="4">DSM 22385</strain>
    </source>
</reference>
<dbReference type="EMBL" id="FUYR01000001">
    <property type="protein sequence ID" value="SKB36428.1"/>
    <property type="molecule type" value="Genomic_DNA"/>
</dbReference>
<evidence type="ECO:0000313" key="3">
    <source>
        <dbReference type="EMBL" id="SKB36428.1"/>
    </source>
</evidence>
<dbReference type="InterPro" id="IPR006015">
    <property type="entry name" value="Universal_stress_UspA"/>
</dbReference>
<comment type="similarity">
    <text evidence="1">Belongs to the universal stress protein A family.</text>
</comment>
<dbReference type="Proteomes" id="UP000189981">
    <property type="component" value="Unassembled WGS sequence"/>
</dbReference>
<organism evidence="3 4">
    <name type="scientific">Daejeonella lutea</name>
    <dbReference type="NCBI Taxonomy" id="572036"/>
    <lineage>
        <taxon>Bacteria</taxon>
        <taxon>Pseudomonadati</taxon>
        <taxon>Bacteroidota</taxon>
        <taxon>Sphingobacteriia</taxon>
        <taxon>Sphingobacteriales</taxon>
        <taxon>Sphingobacteriaceae</taxon>
        <taxon>Daejeonella</taxon>
    </lineage>
</organism>
<dbReference type="PRINTS" id="PR01438">
    <property type="entry name" value="UNVRSLSTRESS"/>
</dbReference>
<dbReference type="RefSeq" id="WP_170878380.1">
    <property type="nucleotide sequence ID" value="NZ_FUYR01000001.1"/>
</dbReference>
<protein>
    <submittedName>
        <fullName evidence="3">Nucleotide-binding universal stress protein, UspA family</fullName>
    </submittedName>
</protein>
<feature type="domain" description="UspA" evidence="2">
    <location>
        <begin position="5"/>
        <end position="146"/>
    </location>
</feature>
<gene>
    <name evidence="3" type="ORF">SAMN05661099_0888</name>
</gene>
<sequence length="281" mass="31288">MQRAIKNVLIPVNFSASATHAIETGIGMCMRHGATLHLLQVNRDSVMPHPAGRNALLMDLRLQARKNDQDALEWKAKSIAQDYRISCFFHLREGQFAKTVASVAKDFYCDMILLERQIPSSFAGLINTHSAYQILFQTDCPVMVIPARCAKKRFDSILFPISPAQAIGSKLDVSLPIIRENKATVTLIGSTTSRNSISECVHVNNLIQSAHSVISRNTNKVDKELDPTRRTAKKIIRKAIEKSTDLVIISASFKTSLEHLFTGNYTQQMLNTCPVPVLSVR</sequence>
<proteinExistence type="inferred from homology"/>
<evidence type="ECO:0000256" key="1">
    <source>
        <dbReference type="ARBA" id="ARBA00008791"/>
    </source>
</evidence>
<dbReference type="Gene3D" id="3.40.50.620">
    <property type="entry name" value="HUPs"/>
    <property type="match status" value="1"/>
</dbReference>
<dbReference type="Pfam" id="PF00582">
    <property type="entry name" value="Usp"/>
    <property type="match status" value="1"/>
</dbReference>
<evidence type="ECO:0000313" key="4">
    <source>
        <dbReference type="Proteomes" id="UP000189981"/>
    </source>
</evidence>